<dbReference type="Proteomes" id="UP001143548">
    <property type="component" value="Unassembled WGS sequence"/>
</dbReference>
<feature type="compositionally biased region" description="Low complexity" evidence="1">
    <location>
        <begin position="52"/>
        <end position="61"/>
    </location>
</feature>
<accession>A0A9W5Z234</accession>
<gene>
    <name evidence="2" type="ORF">AbraCBS73388_003731</name>
</gene>
<evidence type="ECO:0000313" key="2">
    <source>
        <dbReference type="EMBL" id="GKZ27092.1"/>
    </source>
</evidence>
<sequence length="159" mass="19295">KRLKKVEDQIRYRIIEEEAKELITEFEDEETLGFAILQRQRRLENEKKTTEEQQQQQQQKQQSRRRQRCERCQYQKEMCSACYEASQAADVPPPYLDRTPKDLELDLAKLREEFSKHRTRLEAKKEELKDSDSWWTLYALVPRWHKDDAGRTFDPEEVC</sequence>
<name>A0A9W5Z234_9EURO</name>
<proteinExistence type="predicted"/>
<evidence type="ECO:0000313" key="3">
    <source>
        <dbReference type="Proteomes" id="UP001143548"/>
    </source>
</evidence>
<evidence type="ECO:0000256" key="1">
    <source>
        <dbReference type="SAM" id="MobiDB-lite"/>
    </source>
</evidence>
<protein>
    <submittedName>
        <fullName evidence="2">Uncharacterized protein</fullName>
    </submittedName>
</protein>
<dbReference type="AlphaFoldDB" id="A0A9W5Z234"/>
<dbReference type="EMBL" id="BROQ01000181">
    <property type="protein sequence ID" value="GKZ27092.1"/>
    <property type="molecule type" value="Genomic_DNA"/>
</dbReference>
<reference evidence="2" key="1">
    <citation type="submission" date="2022-07" db="EMBL/GenBank/DDBJ databases">
        <title>Taxonomy of Aspergillus series Nigri: significant species reduction supported by multi-species coalescent approaches.</title>
        <authorList>
            <person name="Bian C."/>
            <person name="Kusuya Y."/>
            <person name="Sklenar F."/>
            <person name="D'hooge E."/>
            <person name="Yaguchi T."/>
            <person name="Takahashi H."/>
            <person name="Hubka V."/>
        </authorList>
    </citation>
    <scope>NUCLEOTIDE SEQUENCE</scope>
    <source>
        <strain evidence="2">CBS 733.88</strain>
    </source>
</reference>
<organism evidence="2 3">
    <name type="scientific">Aspergillus brasiliensis</name>
    <dbReference type="NCBI Taxonomy" id="319629"/>
    <lineage>
        <taxon>Eukaryota</taxon>
        <taxon>Fungi</taxon>
        <taxon>Dikarya</taxon>
        <taxon>Ascomycota</taxon>
        <taxon>Pezizomycotina</taxon>
        <taxon>Eurotiomycetes</taxon>
        <taxon>Eurotiomycetidae</taxon>
        <taxon>Eurotiales</taxon>
        <taxon>Aspergillaceae</taxon>
        <taxon>Aspergillus</taxon>
        <taxon>Aspergillus subgen. Circumdati</taxon>
    </lineage>
</organism>
<feature type="non-terminal residue" evidence="2">
    <location>
        <position position="159"/>
    </location>
</feature>
<feature type="region of interest" description="Disordered" evidence="1">
    <location>
        <begin position="44"/>
        <end position="67"/>
    </location>
</feature>
<comment type="caution">
    <text evidence="2">The sequence shown here is derived from an EMBL/GenBank/DDBJ whole genome shotgun (WGS) entry which is preliminary data.</text>
</comment>